<keyword evidence="3 5" id="KW-1133">Transmembrane helix</keyword>
<dbReference type="InterPro" id="IPR006603">
    <property type="entry name" value="PQ-loop_rpt"/>
</dbReference>
<evidence type="ECO:0000256" key="1">
    <source>
        <dbReference type="ARBA" id="ARBA00004141"/>
    </source>
</evidence>
<evidence type="ECO:0008006" key="8">
    <source>
        <dbReference type="Google" id="ProtNLM"/>
    </source>
</evidence>
<dbReference type="PANTHER" id="PTHR14856">
    <property type="entry name" value="PQ-LOOP REPEAT-CONTAINING PROTEIN 1-LIKE PROTEIN"/>
    <property type="match status" value="1"/>
</dbReference>
<dbReference type="EMBL" id="MCOG01000129">
    <property type="protein sequence ID" value="ORY40049.1"/>
    <property type="molecule type" value="Genomic_DNA"/>
</dbReference>
<name>A0A1Y2BZ53_9FUNG</name>
<evidence type="ECO:0000313" key="6">
    <source>
        <dbReference type="EMBL" id="ORY40049.1"/>
    </source>
</evidence>
<evidence type="ECO:0000256" key="4">
    <source>
        <dbReference type="ARBA" id="ARBA00023136"/>
    </source>
</evidence>
<dbReference type="AlphaFoldDB" id="A0A1Y2BZ53"/>
<comment type="caution">
    <text evidence="6">The sequence shown here is derived from an EMBL/GenBank/DDBJ whole genome shotgun (WGS) entry which is preliminary data.</text>
</comment>
<feature type="transmembrane region" description="Helical" evidence="5">
    <location>
        <begin position="110"/>
        <end position="137"/>
    </location>
</feature>
<sequence>MFIFDIGMVFCPIIGYLDQYRTVWKTHSSRGFSLVICGILLFSNIIRIFFWALERFNHALLFQAIVMSTMQLLLLKLCLKYLNGDETVEKSQFCKFNLLYIFNKKYWNEFWNWTSFSAYIVVLSWLCIVISIFNFMFLQSEVYANALGTLALGIEAALGIPQLLKIKKQKSSKGFSKTLLFTWVVGDVFKSGYYVLTFSPYQFILCGFFQLFTDFVIIFLCIYYRKNDRTSSNKFTEDIKQEINNDNLLSIKIAVDSKEKINDDIHTIDITEVTKQEINYNSSGSIDHSEVCNKEMNNDITKTNIISEDTK</sequence>
<evidence type="ECO:0000256" key="5">
    <source>
        <dbReference type="SAM" id="Phobius"/>
    </source>
</evidence>
<feature type="transmembrane region" description="Helical" evidence="5">
    <location>
        <begin position="31"/>
        <end position="53"/>
    </location>
</feature>
<protein>
    <recommendedName>
        <fullName evidence="8">PQ-loop-domain-containing protein</fullName>
    </recommendedName>
</protein>
<keyword evidence="7" id="KW-1185">Reference proteome</keyword>
<comment type="subcellular location">
    <subcellularLocation>
        <location evidence="1">Membrane</location>
        <topology evidence="1">Multi-pass membrane protein</topology>
    </subcellularLocation>
</comment>
<proteinExistence type="predicted"/>
<feature type="transmembrane region" description="Helical" evidence="5">
    <location>
        <begin position="143"/>
        <end position="166"/>
    </location>
</feature>
<dbReference type="SMART" id="SM00679">
    <property type="entry name" value="CTNS"/>
    <property type="match status" value="1"/>
</dbReference>
<dbReference type="GO" id="GO:0005829">
    <property type="term" value="C:cytosol"/>
    <property type="evidence" value="ECO:0007669"/>
    <property type="project" value="GOC"/>
</dbReference>
<gene>
    <name evidence="6" type="ORF">LY90DRAFT_458723</name>
</gene>
<dbReference type="GO" id="GO:0042147">
    <property type="term" value="P:retrograde transport, endosome to Golgi"/>
    <property type="evidence" value="ECO:0007669"/>
    <property type="project" value="TreeGrafter"/>
</dbReference>
<dbReference type="PANTHER" id="PTHR14856:SF9">
    <property type="entry name" value="PQ-LOOP REPEAT-CONTAINING PROTEIN 1"/>
    <property type="match status" value="1"/>
</dbReference>
<evidence type="ECO:0000256" key="3">
    <source>
        <dbReference type="ARBA" id="ARBA00022989"/>
    </source>
</evidence>
<organism evidence="6 7">
    <name type="scientific">Neocallimastix californiae</name>
    <dbReference type="NCBI Taxonomy" id="1754190"/>
    <lineage>
        <taxon>Eukaryota</taxon>
        <taxon>Fungi</taxon>
        <taxon>Fungi incertae sedis</taxon>
        <taxon>Chytridiomycota</taxon>
        <taxon>Chytridiomycota incertae sedis</taxon>
        <taxon>Neocallimastigomycetes</taxon>
        <taxon>Neocallimastigales</taxon>
        <taxon>Neocallimastigaceae</taxon>
        <taxon>Neocallimastix</taxon>
    </lineage>
</organism>
<evidence type="ECO:0000313" key="7">
    <source>
        <dbReference type="Proteomes" id="UP000193920"/>
    </source>
</evidence>
<dbReference type="InterPro" id="IPR052241">
    <property type="entry name" value="SLC66/Scramblase_ANY1"/>
</dbReference>
<dbReference type="GO" id="GO:0045332">
    <property type="term" value="P:phospholipid translocation"/>
    <property type="evidence" value="ECO:0007669"/>
    <property type="project" value="TreeGrafter"/>
</dbReference>
<reference evidence="6 7" key="1">
    <citation type="submission" date="2016-08" db="EMBL/GenBank/DDBJ databases">
        <title>A Parts List for Fungal Cellulosomes Revealed by Comparative Genomics.</title>
        <authorList>
            <consortium name="DOE Joint Genome Institute"/>
            <person name="Haitjema C.H."/>
            <person name="Gilmore S.P."/>
            <person name="Henske J.K."/>
            <person name="Solomon K.V."/>
            <person name="De Groot R."/>
            <person name="Kuo A."/>
            <person name="Mondo S.J."/>
            <person name="Salamov A.A."/>
            <person name="Labutti K."/>
            <person name="Zhao Z."/>
            <person name="Chiniquy J."/>
            <person name="Barry K."/>
            <person name="Brewer H.M."/>
            <person name="Purvine S.O."/>
            <person name="Wright A.T."/>
            <person name="Boxma B."/>
            <person name="Van Alen T."/>
            <person name="Hackstein J.H."/>
            <person name="Baker S.E."/>
            <person name="Grigoriev I.V."/>
            <person name="O'Malley M.A."/>
        </authorList>
    </citation>
    <scope>NUCLEOTIDE SEQUENCE [LARGE SCALE GENOMIC DNA]</scope>
    <source>
        <strain evidence="6 7">G1</strain>
    </source>
</reference>
<dbReference type="OrthoDB" id="292213at2759"/>
<dbReference type="Gene3D" id="1.20.1280.290">
    <property type="match status" value="2"/>
</dbReference>
<dbReference type="Pfam" id="PF04193">
    <property type="entry name" value="PQ-loop"/>
    <property type="match status" value="2"/>
</dbReference>
<keyword evidence="4 5" id="KW-0472">Membrane</keyword>
<evidence type="ECO:0000256" key="2">
    <source>
        <dbReference type="ARBA" id="ARBA00022692"/>
    </source>
</evidence>
<keyword evidence="2 5" id="KW-0812">Transmembrane</keyword>
<accession>A0A1Y2BZ53</accession>
<dbReference type="GO" id="GO:0005802">
    <property type="term" value="C:trans-Golgi network"/>
    <property type="evidence" value="ECO:0007669"/>
    <property type="project" value="TreeGrafter"/>
</dbReference>
<dbReference type="Proteomes" id="UP000193920">
    <property type="component" value="Unassembled WGS sequence"/>
</dbReference>
<dbReference type="GO" id="GO:0005768">
    <property type="term" value="C:endosome"/>
    <property type="evidence" value="ECO:0007669"/>
    <property type="project" value="TreeGrafter"/>
</dbReference>
<dbReference type="GO" id="GO:0016020">
    <property type="term" value="C:membrane"/>
    <property type="evidence" value="ECO:0007669"/>
    <property type="project" value="UniProtKB-SubCell"/>
</dbReference>
<feature type="transmembrane region" description="Helical" evidence="5">
    <location>
        <begin position="202"/>
        <end position="224"/>
    </location>
</feature>
<dbReference type="STRING" id="1754190.A0A1Y2BZ53"/>